<dbReference type="InterPro" id="IPR036249">
    <property type="entry name" value="Thioredoxin-like_sf"/>
</dbReference>
<dbReference type="PROSITE" id="PS51355">
    <property type="entry name" value="GLUTATHIONE_PEROXID_3"/>
    <property type="match status" value="1"/>
</dbReference>
<evidence type="ECO:0000313" key="12">
    <source>
        <dbReference type="Proteomes" id="UP000594220"/>
    </source>
</evidence>
<name>A0A7M4F5C7_CROPO</name>
<evidence type="ECO:0000256" key="1">
    <source>
        <dbReference type="ARBA" id="ARBA00000217"/>
    </source>
</evidence>
<dbReference type="GO" id="GO:0042744">
    <property type="term" value="P:hydrogen peroxide catabolic process"/>
    <property type="evidence" value="ECO:0007669"/>
    <property type="project" value="Ensembl"/>
</dbReference>
<reference evidence="11" key="2">
    <citation type="submission" date="2025-09" db="UniProtKB">
        <authorList>
            <consortium name="Ensembl"/>
        </authorList>
    </citation>
    <scope>IDENTIFICATION</scope>
</reference>
<dbReference type="GO" id="GO:0008430">
    <property type="term" value="F:selenium binding"/>
    <property type="evidence" value="ECO:0007669"/>
    <property type="project" value="Ensembl"/>
</dbReference>
<dbReference type="GO" id="GO:0005615">
    <property type="term" value="C:extracellular space"/>
    <property type="evidence" value="ECO:0007669"/>
    <property type="project" value="Ensembl"/>
</dbReference>
<dbReference type="GO" id="GO:0042802">
    <property type="term" value="F:identical protein binding"/>
    <property type="evidence" value="ECO:0007669"/>
    <property type="project" value="Ensembl"/>
</dbReference>
<dbReference type="Ensembl" id="ENSCPRT00005021217.1">
    <property type="protein sequence ID" value="ENSCPRP00005018133.1"/>
    <property type="gene ID" value="ENSCPRG00005012636.1"/>
</dbReference>
<dbReference type="GO" id="GO:0004602">
    <property type="term" value="F:glutathione peroxidase activity"/>
    <property type="evidence" value="ECO:0007669"/>
    <property type="project" value="UniProtKB-EC"/>
</dbReference>
<dbReference type="FunFam" id="3.40.30.10:FF:000112">
    <property type="entry name" value="Glutathione peroxidase"/>
    <property type="match status" value="1"/>
</dbReference>
<evidence type="ECO:0000256" key="8">
    <source>
        <dbReference type="ARBA" id="ARBA00023002"/>
    </source>
</evidence>
<evidence type="ECO:0000256" key="7">
    <source>
        <dbReference type="ARBA" id="ARBA00022729"/>
    </source>
</evidence>
<keyword evidence="7 10" id="KW-0732">Signal</keyword>
<keyword evidence="12" id="KW-1185">Reference proteome</keyword>
<dbReference type="InterPro" id="IPR000889">
    <property type="entry name" value="Glutathione_peroxidase"/>
</dbReference>
<evidence type="ECO:0000256" key="4">
    <source>
        <dbReference type="ARBA" id="ARBA00012310"/>
    </source>
</evidence>
<dbReference type="CDD" id="cd00340">
    <property type="entry name" value="GSH_Peroxidase"/>
    <property type="match status" value="1"/>
</dbReference>
<dbReference type="Proteomes" id="UP000594220">
    <property type="component" value="Unplaced"/>
</dbReference>
<dbReference type="PANTHER" id="PTHR11592">
    <property type="entry name" value="GLUTATHIONE PEROXIDASE"/>
    <property type="match status" value="1"/>
</dbReference>
<dbReference type="Pfam" id="PF00255">
    <property type="entry name" value="GSHPx"/>
    <property type="match status" value="1"/>
</dbReference>
<proteinExistence type="inferred from homology"/>
<dbReference type="PANTHER" id="PTHR11592:SF32">
    <property type="entry name" value="GLUTATHIONE PEROXIDASE 3"/>
    <property type="match status" value="1"/>
</dbReference>
<gene>
    <name evidence="11" type="primary">GPX3</name>
</gene>
<comment type="similarity">
    <text evidence="3 9">Belongs to the glutathione peroxidase family.</text>
</comment>
<accession>A0A7M4F5C7</accession>
<evidence type="ECO:0000256" key="2">
    <source>
        <dbReference type="ARBA" id="ARBA00004613"/>
    </source>
</evidence>
<dbReference type="SUPFAM" id="SSF52833">
    <property type="entry name" value="Thioredoxin-like"/>
    <property type="match status" value="1"/>
</dbReference>
<dbReference type="PIRSF" id="PIRSF000303">
    <property type="entry name" value="Glutathion_perox"/>
    <property type="match status" value="1"/>
</dbReference>
<evidence type="ECO:0000256" key="3">
    <source>
        <dbReference type="ARBA" id="ARBA00006926"/>
    </source>
</evidence>
<dbReference type="OMA" id="GRPIMRW"/>
<dbReference type="PRINTS" id="PR01011">
    <property type="entry name" value="GLUTPROXDASE"/>
</dbReference>
<reference evidence="11" key="1">
    <citation type="submission" date="2025-08" db="UniProtKB">
        <authorList>
            <consortium name="Ensembl"/>
        </authorList>
    </citation>
    <scope>IDENTIFICATION</scope>
</reference>
<keyword evidence="6 9" id="KW-0575">Peroxidase</keyword>
<organism evidence="11 12">
    <name type="scientific">Crocodylus porosus</name>
    <name type="common">Saltwater crocodile</name>
    <name type="synonym">Estuarine crocodile</name>
    <dbReference type="NCBI Taxonomy" id="8502"/>
    <lineage>
        <taxon>Eukaryota</taxon>
        <taxon>Metazoa</taxon>
        <taxon>Chordata</taxon>
        <taxon>Craniata</taxon>
        <taxon>Vertebrata</taxon>
        <taxon>Euteleostomi</taxon>
        <taxon>Archelosauria</taxon>
        <taxon>Archosauria</taxon>
        <taxon>Crocodylia</taxon>
        <taxon>Longirostres</taxon>
        <taxon>Crocodylidae</taxon>
        <taxon>Crocodylus</taxon>
    </lineage>
</organism>
<evidence type="ECO:0000256" key="9">
    <source>
        <dbReference type="RuleBase" id="RU000499"/>
    </source>
</evidence>
<evidence type="ECO:0000256" key="10">
    <source>
        <dbReference type="SAM" id="SignalP"/>
    </source>
</evidence>
<protein>
    <recommendedName>
        <fullName evidence="4 9">Glutathione peroxidase</fullName>
    </recommendedName>
</protein>
<dbReference type="Gene3D" id="3.40.30.10">
    <property type="entry name" value="Glutaredoxin"/>
    <property type="match status" value="1"/>
</dbReference>
<dbReference type="AlphaFoldDB" id="A0A7M4F5C7"/>
<dbReference type="GeneTree" id="ENSGT00940000161754"/>
<evidence type="ECO:0000313" key="11">
    <source>
        <dbReference type="Ensembl" id="ENSCPRP00005018133.1"/>
    </source>
</evidence>
<keyword evidence="8 9" id="KW-0560">Oxidoreductase</keyword>
<feature type="signal peptide" evidence="10">
    <location>
        <begin position="1"/>
        <end position="24"/>
    </location>
</feature>
<dbReference type="GO" id="GO:0006979">
    <property type="term" value="P:response to oxidative stress"/>
    <property type="evidence" value="ECO:0007669"/>
    <property type="project" value="InterPro"/>
</dbReference>
<sequence length="220" mass="24785">MGGQLHASWIFPLVLAGLVQPNWGQEKDKVNCYSNVAGTIYDYGALTIDGEEYVPFKKYAGKMILFVNVWGWGRGALLAELNALQSELGPYGLVVLGFPSHQFGKQEPGQNAEILPALKYVRPGGGFVPNFQLFQKGDVNGEREQKVYTFLKNSCPPVVENFGDPKQLFWQPLKIHDIKWNFEKFLVGPDGVPVMRWYHRATMATVKNDIVEYMKAQSQL</sequence>
<comment type="subcellular location">
    <subcellularLocation>
        <location evidence="2">Secreted</location>
    </subcellularLocation>
</comment>
<comment type="catalytic activity">
    <reaction evidence="1">
        <text>2 glutathione + H2O2 = glutathione disulfide + 2 H2O</text>
        <dbReference type="Rhea" id="RHEA:16833"/>
        <dbReference type="ChEBI" id="CHEBI:15377"/>
        <dbReference type="ChEBI" id="CHEBI:16240"/>
        <dbReference type="ChEBI" id="CHEBI:57925"/>
        <dbReference type="ChEBI" id="CHEBI:58297"/>
        <dbReference type="EC" id="1.11.1.9"/>
    </reaction>
</comment>
<evidence type="ECO:0000256" key="6">
    <source>
        <dbReference type="ARBA" id="ARBA00022559"/>
    </source>
</evidence>
<feature type="chain" id="PRO_5029802010" description="Glutathione peroxidase" evidence="10">
    <location>
        <begin position="25"/>
        <end position="220"/>
    </location>
</feature>
<evidence type="ECO:0000256" key="5">
    <source>
        <dbReference type="ARBA" id="ARBA00022525"/>
    </source>
</evidence>
<keyword evidence="5" id="KW-0964">Secreted</keyword>